<dbReference type="Gene3D" id="3.30.70.1440">
    <property type="entry name" value="Multidrug efflux transporter AcrB pore domain"/>
    <property type="match status" value="1"/>
</dbReference>
<dbReference type="InterPro" id="IPR027463">
    <property type="entry name" value="AcrB_DN_DC_subdom"/>
</dbReference>
<feature type="transmembrane region" description="Helical" evidence="1">
    <location>
        <begin position="360"/>
        <end position="380"/>
    </location>
</feature>
<feature type="transmembrane region" description="Helical" evidence="1">
    <location>
        <begin position="845"/>
        <end position="864"/>
    </location>
</feature>
<dbReference type="InterPro" id="IPR001036">
    <property type="entry name" value="Acrflvin-R"/>
</dbReference>
<comment type="caution">
    <text evidence="3">The sequence shown here is derived from an EMBL/GenBank/DDBJ whole genome shotgun (WGS) entry which is preliminary data.</text>
</comment>
<dbReference type="PANTHER" id="PTHR32063">
    <property type="match status" value="1"/>
</dbReference>
<dbReference type="EMBL" id="JBHTCM010000028">
    <property type="protein sequence ID" value="MFC7335370.1"/>
    <property type="molecule type" value="Genomic_DNA"/>
</dbReference>
<dbReference type="Gene3D" id="1.20.1640.10">
    <property type="entry name" value="Multidrug efflux transporter AcrB transmembrane domain"/>
    <property type="match status" value="2"/>
</dbReference>
<name>A0ABW2L2D2_9PROT</name>
<feature type="transmembrane region" description="Helical" evidence="1">
    <location>
        <begin position="528"/>
        <end position="546"/>
    </location>
</feature>
<gene>
    <name evidence="3" type="ORF">ACFQPS_19535</name>
</gene>
<evidence type="ECO:0000256" key="1">
    <source>
        <dbReference type="SAM" id="Phobius"/>
    </source>
</evidence>
<dbReference type="Pfam" id="PF00873">
    <property type="entry name" value="ACR_tran"/>
    <property type="match status" value="1"/>
</dbReference>
<dbReference type="Gene3D" id="3.30.2090.10">
    <property type="entry name" value="Multidrug efflux transporter AcrB TolC docking domain, DN and DC subdomains"/>
    <property type="match status" value="2"/>
</dbReference>
<evidence type="ECO:0000259" key="2">
    <source>
        <dbReference type="PROSITE" id="PS50156"/>
    </source>
</evidence>
<dbReference type="InterPro" id="IPR000731">
    <property type="entry name" value="SSD"/>
</dbReference>
<evidence type="ECO:0000313" key="4">
    <source>
        <dbReference type="Proteomes" id="UP001596456"/>
    </source>
</evidence>
<feature type="transmembrane region" description="Helical" evidence="1">
    <location>
        <begin position="386"/>
        <end position="410"/>
    </location>
</feature>
<feature type="transmembrane region" description="Helical" evidence="1">
    <location>
        <begin position="944"/>
        <end position="963"/>
    </location>
</feature>
<reference evidence="4" key="1">
    <citation type="journal article" date="2019" name="Int. J. Syst. Evol. Microbiol.">
        <title>The Global Catalogue of Microorganisms (GCM) 10K type strain sequencing project: providing services to taxonomists for standard genome sequencing and annotation.</title>
        <authorList>
            <consortium name="The Broad Institute Genomics Platform"/>
            <consortium name="The Broad Institute Genome Sequencing Center for Infectious Disease"/>
            <person name="Wu L."/>
            <person name="Ma J."/>
        </authorList>
    </citation>
    <scope>NUCLEOTIDE SEQUENCE [LARGE SCALE GENOMIC DNA]</scope>
    <source>
        <strain evidence="4">CGMCC 1.16275</strain>
    </source>
</reference>
<dbReference type="PANTHER" id="PTHR32063:SF14">
    <property type="entry name" value="BLL4319 PROTEIN"/>
    <property type="match status" value="1"/>
</dbReference>
<dbReference type="SUPFAM" id="SSF82693">
    <property type="entry name" value="Multidrug efflux transporter AcrB pore domain, PN1, PN2, PC1 and PC2 subdomains"/>
    <property type="match status" value="4"/>
</dbReference>
<feature type="transmembrane region" description="Helical" evidence="1">
    <location>
        <begin position="975"/>
        <end position="1001"/>
    </location>
</feature>
<feature type="domain" description="SSD" evidence="2">
    <location>
        <begin position="359"/>
        <end position="488"/>
    </location>
</feature>
<keyword evidence="1" id="KW-1133">Transmembrane helix</keyword>
<accession>A0ABW2L2D2</accession>
<feature type="transmembrane region" description="Helical" evidence="1">
    <location>
        <begin position="463"/>
        <end position="485"/>
    </location>
</feature>
<feature type="transmembrane region" description="Helical" evidence="1">
    <location>
        <begin position="431"/>
        <end position="451"/>
    </location>
</feature>
<keyword evidence="1" id="KW-0472">Membrane</keyword>
<dbReference type="PROSITE" id="PS50156">
    <property type="entry name" value="SSD"/>
    <property type="match status" value="1"/>
</dbReference>
<dbReference type="RefSeq" id="WP_377360954.1">
    <property type="nucleotide sequence ID" value="NZ_JBHTCM010000028.1"/>
</dbReference>
<dbReference type="SUPFAM" id="SSF82714">
    <property type="entry name" value="Multidrug efflux transporter AcrB TolC docking domain, DN and DC subdomains"/>
    <property type="match status" value="2"/>
</dbReference>
<evidence type="ECO:0000313" key="3">
    <source>
        <dbReference type="EMBL" id="MFC7335370.1"/>
    </source>
</evidence>
<dbReference type="Gene3D" id="3.30.70.1430">
    <property type="entry name" value="Multidrug efflux transporter AcrB pore domain"/>
    <property type="match status" value="2"/>
</dbReference>
<organism evidence="3 4">
    <name type="scientific">Rhodocista pekingensis</name>
    <dbReference type="NCBI Taxonomy" id="201185"/>
    <lineage>
        <taxon>Bacteria</taxon>
        <taxon>Pseudomonadati</taxon>
        <taxon>Pseudomonadota</taxon>
        <taxon>Alphaproteobacteria</taxon>
        <taxon>Rhodospirillales</taxon>
        <taxon>Azospirillaceae</taxon>
        <taxon>Rhodocista</taxon>
    </lineage>
</organism>
<dbReference type="PRINTS" id="PR00702">
    <property type="entry name" value="ACRIFLAVINRP"/>
</dbReference>
<sequence length="1027" mass="110306">MRFVELFVRRPVVAIVVNLLILLIGLRAAQELPVQQFPQIESASIVVTTVYVGAPAEVVKGFITTPVERAVSSISGVDYVESSSVAGVSTVTVRLRLNHSSTVALAEVGNRLDQIRNELPAEAEPPTVEVIRADRSYAAFYVAVTATTLDLPRLTEYLDREVQPRLTVLPGVQKVGLEGARPQAMRIWLDAARMDAFGISADDVQAALTRNNFLAAIGQSKGNAVQVDLLTDTDLKTEAEFEQLIVRESADSIIRLSDIARISLASEEPAADVRLDHVPAVYLSVWPLPGSNEITLGYDLRAELDRIRAALPPGVEIKMAYDGTIYMERALKEIGKTLAETVLIVGLVVFLFLGSVRTALVPLVAIPVSLVGAAGMMLALGFSFNLLTLLAIVLSVGLVVDDAIVVVENVSRFMREGRSRTEAALASARQLFGPIVAMTITLAAVYAPIGFLSGLTGVLFREFAFTLAIAVLMSGVVAITLSPVMSARFAAEGGREGWFTRRVNTIFDAVRDAYARGLDRTLRYRPPVLAFGLFVALLSVPLFLFSGKELAPVEDQGDIFIMVTSAPDATLTYTSSHMESLVDTAKSFPETDFLWQVVLPSNGFGGVVLKDWTERERSAQELQPLFFEALSQISGIQAFPVLFPALPVSGNYDVELVVKGIASPEEMAAFSQRLVGAAFGSGLFMFADTDLRIDLPQVKIAVDRERVADLGMDLAEVGRQLGVLLAGNYVNRFNYDGRAYKVVPQVGNDAKATADQLLDLKIRTPSGAAVPVSSIARLETGAAPRALTRFQQADSFRVYGGVVPGVTKEQALSALEQAAREILPADYVLDHAGESRQIRQEGNTLIGTLGFALLLIYLVLAAQFGSFRDPLVVLLGSVPLALSSALVFPFLSLTTVNIYSQVGLITLVGLIAKNGILVVEFANHLQEEGRSKLEAVREAALTRLRPVLMTTAATVVGHFPLVLVEGPGAAARNSIGIVLVAGMAIGALFTLFILPSVYMLIAADRQATPEAVPGTRETLPPVRAAAE</sequence>
<proteinExistence type="predicted"/>
<dbReference type="Proteomes" id="UP001596456">
    <property type="component" value="Unassembled WGS sequence"/>
</dbReference>
<feature type="transmembrane region" description="Helical" evidence="1">
    <location>
        <begin position="898"/>
        <end position="923"/>
    </location>
</feature>
<keyword evidence="1" id="KW-0812">Transmembrane</keyword>
<keyword evidence="4" id="KW-1185">Reference proteome</keyword>
<feature type="transmembrane region" description="Helical" evidence="1">
    <location>
        <begin position="871"/>
        <end position="892"/>
    </location>
</feature>
<dbReference type="SUPFAM" id="SSF82866">
    <property type="entry name" value="Multidrug efflux transporter AcrB transmembrane domain"/>
    <property type="match status" value="2"/>
</dbReference>
<protein>
    <submittedName>
        <fullName evidence="3">Efflux RND transporter permease subunit</fullName>
    </submittedName>
</protein>
<feature type="transmembrane region" description="Helical" evidence="1">
    <location>
        <begin position="334"/>
        <end position="353"/>
    </location>
</feature>
<dbReference type="Gene3D" id="3.30.70.1320">
    <property type="entry name" value="Multidrug efflux transporter AcrB pore domain like"/>
    <property type="match status" value="1"/>
</dbReference>